<dbReference type="PANTHER" id="PTHR13946:SF16">
    <property type="entry name" value="DNA-DIRECTED RNA POLYMERASE II SUBUNIT RPB11"/>
    <property type="match status" value="1"/>
</dbReference>
<evidence type="ECO:0000256" key="4">
    <source>
        <dbReference type="ARBA" id="ARBA00023242"/>
    </source>
</evidence>
<evidence type="ECO:0000259" key="6">
    <source>
        <dbReference type="Pfam" id="PF13656"/>
    </source>
</evidence>
<dbReference type="Pfam" id="PF13656">
    <property type="entry name" value="RNA_pol_L_2"/>
    <property type="match status" value="1"/>
</dbReference>
<dbReference type="GO" id="GO:0046983">
    <property type="term" value="F:protein dimerization activity"/>
    <property type="evidence" value="ECO:0007669"/>
    <property type="project" value="InterPro"/>
</dbReference>
<keyword evidence="2 7" id="KW-0240">DNA-directed RNA polymerase</keyword>
<gene>
    <name evidence="7" type="ORF">MUK42_36842</name>
</gene>
<comment type="similarity">
    <text evidence="5">Belongs to the archaeal Rpo11/eukaryotic RPB11/RPC19 RNA polymerase subunit family.</text>
</comment>
<feature type="domain" description="DNA-directed RNA polymerase RBP11-like dimerisation" evidence="6">
    <location>
        <begin position="35"/>
        <end position="105"/>
    </location>
</feature>
<dbReference type="InterPro" id="IPR037685">
    <property type="entry name" value="RBP11"/>
</dbReference>
<evidence type="ECO:0000313" key="8">
    <source>
        <dbReference type="Proteomes" id="UP001055439"/>
    </source>
</evidence>
<dbReference type="SUPFAM" id="SSF55257">
    <property type="entry name" value="RBP11-like subunits of RNA polymerase"/>
    <property type="match status" value="1"/>
</dbReference>
<accession>A0A9E7ESP5</accession>
<keyword evidence="4" id="KW-0539">Nucleus</keyword>
<protein>
    <submittedName>
        <fullName evidence="7">DNA-directed RNA Polymerase II subunit</fullName>
    </submittedName>
</protein>
<organism evidence="7 8">
    <name type="scientific">Musa troglodytarum</name>
    <name type="common">fe'i banana</name>
    <dbReference type="NCBI Taxonomy" id="320322"/>
    <lineage>
        <taxon>Eukaryota</taxon>
        <taxon>Viridiplantae</taxon>
        <taxon>Streptophyta</taxon>
        <taxon>Embryophyta</taxon>
        <taxon>Tracheophyta</taxon>
        <taxon>Spermatophyta</taxon>
        <taxon>Magnoliopsida</taxon>
        <taxon>Liliopsida</taxon>
        <taxon>Zingiberales</taxon>
        <taxon>Musaceae</taxon>
        <taxon>Musa</taxon>
    </lineage>
</organism>
<dbReference type="Gene3D" id="3.30.1360.10">
    <property type="entry name" value="RNA polymerase, RBP11-like subunit"/>
    <property type="match status" value="1"/>
</dbReference>
<proteinExistence type="inferred from homology"/>
<dbReference type="InterPro" id="IPR036603">
    <property type="entry name" value="RBP11-like"/>
</dbReference>
<dbReference type="InterPro" id="IPR009025">
    <property type="entry name" value="RBP11-like_dimer"/>
</dbReference>
<dbReference type="Proteomes" id="UP001055439">
    <property type="component" value="Chromosome 10"/>
</dbReference>
<evidence type="ECO:0000256" key="5">
    <source>
        <dbReference type="ARBA" id="ARBA00025751"/>
    </source>
</evidence>
<evidence type="ECO:0000313" key="7">
    <source>
        <dbReference type="EMBL" id="URD81890.1"/>
    </source>
</evidence>
<comment type="subcellular location">
    <subcellularLocation>
        <location evidence="1">Nucleus</location>
    </subcellularLocation>
</comment>
<evidence type="ECO:0000256" key="3">
    <source>
        <dbReference type="ARBA" id="ARBA00023163"/>
    </source>
</evidence>
<reference evidence="7" key="1">
    <citation type="submission" date="2022-05" db="EMBL/GenBank/DDBJ databases">
        <title>The Musa troglodytarum L. genome provides insights into the mechanism of non-climacteric behaviour and enrichment of carotenoids.</title>
        <authorList>
            <person name="Wang J."/>
        </authorList>
    </citation>
    <scope>NUCLEOTIDE SEQUENCE</scope>
    <source>
        <tissue evidence="7">Leaf</tissue>
    </source>
</reference>
<dbReference type="GO" id="GO:0006366">
    <property type="term" value="P:transcription by RNA polymerase II"/>
    <property type="evidence" value="ECO:0007669"/>
    <property type="project" value="InterPro"/>
</dbReference>
<name>A0A9E7ESP5_9LILI</name>
<dbReference type="EMBL" id="CP097503">
    <property type="protein sequence ID" value="URD81890.1"/>
    <property type="molecule type" value="Genomic_DNA"/>
</dbReference>
<evidence type="ECO:0000256" key="1">
    <source>
        <dbReference type="ARBA" id="ARBA00004123"/>
    </source>
</evidence>
<dbReference type="OrthoDB" id="10248581at2759"/>
<dbReference type="GO" id="GO:0003899">
    <property type="term" value="F:DNA-directed RNA polymerase activity"/>
    <property type="evidence" value="ECO:0007669"/>
    <property type="project" value="InterPro"/>
</dbReference>
<dbReference type="PANTHER" id="PTHR13946">
    <property type="entry name" value="DNA-DIRECTED RNA POLYMERASE I,II,III"/>
    <property type="match status" value="1"/>
</dbReference>
<evidence type="ECO:0000256" key="2">
    <source>
        <dbReference type="ARBA" id="ARBA00022478"/>
    </source>
</evidence>
<sequence length="123" mass="14261">MNAPNLFQDFVAQKCHHLPLSVTYVRETNIACAGRFTIQREGHTLSNLLEMQLHRDPDVMFSGYKVPSPLELKVELRIQTTLQSTRIQAYNQAINDLDNELEHLKLQFEVQGSALFFSSRFYF</sequence>
<dbReference type="AlphaFoldDB" id="A0A9E7ESP5"/>
<dbReference type="CDD" id="cd06926">
    <property type="entry name" value="RNAP_II_RPB11"/>
    <property type="match status" value="1"/>
</dbReference>
<keyword evidence="8" id="KW-1185">Reference proteome</keyword>
<keyword evidence="3" id="KW-0804">Transcription</keyword>
<dbReference type="GO" id="GO:0005665">
    <property type="term" value="C:RNA polymerase II, core complex"/>
    <property type="evidence" value="ECO:0007669"/>
    <property type="project" value="InterPro"/>
</dbReference>